<accession>A0A1I2LGB2</accession>
<keyword evidence="2" id="KW-1185">Reference proteome</keyword>
<dbReference type="Proteomes" id="UP000199116">
    <property type="component" value="Unassembled WGS sequence"/>
</dbReference>
<organism evidence="1 2">
    <name type="scientific">Salegentibacter agarivorans</name>
    <dbReference type="NCBI Taxonomy" id="345907"/>
    <lineage>
        <taxon>Bacteria</taxon>
        <taxon>Pseudomonadati</taxon>
        <taxon>Bacteroidota</taxon>
        <taxon>Flavobacteriia</taxon>
        <taxon>Flavobacteriales</taxon>
        <taxon>Flavobacteriaceae</taxon>
        <taxon>Salegentibacter</taxon>
    </lineage>
</organism>
<dbReference type="RefSeq" id="WP_143083631.1">
    <property type="nucleotide sequence ID" value="NZ_FOOH01000008.1"/>
</dbReference>
<proteinExistence type="predicted"/>
<protein>
    <submittedName>
        <fullName evidence="1">Nucleotidyl transferase AbiEii toxin, Type IV TA system</fullName>
    </submittedName>
</protein>
<gene>
    <name evidence="1" type="ORF">SAMN04488033_108120</name>
</gene>
<keyword evidence="1" id="KW-0808">Transferase</keyword>
<evidence type="ECO:0000313" key="2">
    <source>
        <dbReference type="Proteomes" id="UP000199116"/>
    </source>
</evidence>
<dbReference type="EMBL" id="FOOH01000008">
    <property type="protein sequence ID" value="SFF77588.1"/>
    <property type="molecule type" value="Genomic_DNA"/>
</dbReference>
<dbReference type="Pfam" id="PF08843">
    <property type="entry name" value="AbiEii"/>
    <property type="match status" value="1"/>
</dbReference>
<evidence type="ECO:0000313" key="1">
    <source>
        <dbReference type="EMBL" id="SFF77588.1"/>
    </source>
</evidence>
<name>A0A1I2LGB2_9FLAO</name>
<dbReference type="InterPro" id="IPR014942">
    <property type="entry name" value="AbiEii"/>
</dbReference>
<reference evidence="2" key="1">
    <citation type="submission" date="2016-10" db="EMBL/GenBank/DDBJ databases">
        <authorList>
            <person name="Varghese N."/>
            <person name="Submissions S."/>
        </authorList>
    </citation>
    <scope>NUCLEOTIDE SEQUENCE [LARGE SCALE GENOMIC DNA]</scope>
    <source>
        <strain evidence="2">DSM 23515</strain>
    </source>
</reference>
<dbReference type="GO" id="GO:0016740">
    <property type="term" value="F:transferase activity"/>
    <property type="evidence" value="ECO:0007669"/>
    <property type="project" value="UniProtKB-KW"/>
</dbReference>
<sequence>MKAVSPVLYQSIKELQSLKSLQSFALAGGTNLAVRYDHRESIDIDLFCTEIIGFKGF</sequence>
<dbReference type="AlphaFoldDB" id="A0A1I2LGB2"/>